<dbReference type="InterPro" id="IPR044837">
    <property type="entry name" value="REM16-like"/>
</dbReference>
<keyword evidence="5" id="KW-0539">Nucleus</keyword>
<sequence>MSNHCECCERMIRFIRETCCAGTKAASDVTKPSSRYVDNSSSSHNGTTQSSAGEGSDSDGSQKESSYSHQKSAKKAAISDSSEELSGWCYLTEAQKVKIHALVEKIRPEIPVLVVQMKKTSANIGNLVIRKDYALKYFPCEATDIILQLPGKNKEWRCKLQIRPSGMVGAGRRNLYLGSFVHDNCVQEGDICLFQPLAKVKEEKFTVIVHLLHKEGIRRSSGGRADMAHTAAERRICAKTALTASVKEEPATDGEDTLSLGSEEDGGNSEGASETPFILPDRPFVTPAQEQKVREKVEAIDSTVPVYVAILNRSNVRYDNFTTFLTFGAKYASRYLNKNYGAGHHGKKNMISLVLQREGKSRTWNTELQRRVDRTSILKGWASFARGNRLREGDLCLFKLMESVEPLKMMVYIIRREKCLA</sequence>
<dbReference type="SUPFAM" id="SSF101936">
    <property type="entry name" value="DNA-binding pseudobarrel domain"/>
    <property type="match status" value="2"/>
</dbReference>
<accession>M8BGD9</accession>
<evidence type="ECO:0000256" key="6">
    <source>
        <dbReference type="SAM" id="MobiDB-lite"/>
    </source>
</evidence>
<evidence type="ECO:0000256" key="2">
    <source>
        <dbReference type="ARBA" id="ARBA00023015"/>
    </source>
</evidence>
<evidence type="ECO:0000313" key="7">
    <source>
        <dbReference type="EnsemblPlants" id="EMT21044"/>
    </source>
</evidence>
<evidence type="ECO:0000256" key="5">
    <source>
        <dbReference type="ARBA" id="ARBA00023242"/>
    </source>
</evidence>
<comment type="subcellular location">
    <subcellularLocation>
        <location evidence="1">Nucleus</location>
    </subcellularLocation>
</comment>
<name>M8BGD9_AEGTA</name>
<feature type="region of interest" description="Disordered" evidence="6">
    <location>
        <begin position="30"/>
        <end position="72"/>
    </location>
</feature>
<evidence type="ECO:0000256" key="4">
    <source>
        <dbReference type="ARBA" id="ARBA00023163"/>
    </source>
</evidence>
<evidence type="ECO:0000256" key="3">
    <source>
        <dbReference type="ARBA" id="ARBA00023125"/>
    </source>
</evidence>
<dbReference type="PANTHER" id="PTHR31391:SF109">
    <property type="entry name" value="TF-B3 DOMAIN-CONTAINING PROTEIN"/>
    <property type="match status" value="1"/>
</dbReference>
<dbReference type="PANTHER" id="PTHR31391">
    <property type="entry name" value="B3 DOMAIN-CONTAINING PROTEIN OS11G0197600-RELATED"/>
    <property type="match status" value="1"/>
</dbReference>
<dbReference type="PROSITE" id="PS50863">
    <property type="entry name" value="B3"/>
    <property type="match status" value="1"/>
</dbReference>
<dbReference type="EnsemblPlants" id="EMT21044">
    <property type="protein sequence ID" value="EMT21044"/>
    <property type="gene ID" value="F775_02019"/>
</dbReference>
<dbReference type="AlphaFoldDB" id="M8BGD9"/>
<dbReference type="InterPro" id="IPR015300">
    <property type="entry name" value="DNA-bd_pseudobarrel_sf"/>
</dbReference>
<keyword evidence="3" id="KW-0238">DNA-binding</keyword>
<dbReference type="Pfam" id="PF02362">
    <property type="entry name" value="B3"/>
    <property type="match status" value="1"/>
</dbReference>
<feature type="compositionally biased region" description="Acidic residues" evidence="6">
    <location>
        <begin position="251"/>
        <end position="267"/>
    </location>
</feature>
<feature type="compositionally biased region" description="Low complexity" evidence="6">
    <location>
        <begin position="39"/>
        <end position="59"/>
    </location>
</feature>
<dbReference type="CDD" id="cd10017">
    <property type="entry name" value="B3_DNA"/>
    <property type="match status" value="2"/>
</dbReference>
<dbReference type="Gene3D" id="2.40.330.10">
    <property type="entry name" value="DNA-binding pseudobarrel domain"/>
    <property type="match status" value="2"/>
</dbReference>
<protein>
    <submittedName>
        <fullName evidence="7">B3 domain-containing protein</fullName>
    </submittedName>
</protein>
<keyword evidence="4" id="KW-0804">Transcription</keyword>
<keyword evidence="2" id="KW-0805">Transcription regulation</keyword>
<reference evidence="7" key="1">
    <citation type="submission" date="2015-06" db="UniProtKB">
        <authorList>
            <consortium name="EnsemblPlants"/>
        </authorList>
    </citation>
    <scope>IDENTIFICATION</scope>
</reference>
<dbReference type="GO" id="GO:0003677">
    <property type="term" value="F:DNA binding"/>
    <property type="evidence" value="ECO:0007669"/>
    <property type="project" value="UniProtKB-KW"/>
</dbReference>
<feature type="region of interest" description="Disordered" evidence="6">
    <location>
        <begin position="246"/>
        <end position="281"/>
    </location>
</feature>
<dbReference type="GO" id="GO:0005634">
    <property type="term" value="C:nucleus"/>
    <property type="evidence" value="ECO:0007669"/>
    <property type="project" value="UniProtKB-SubCell"/>
</dbReference>
<dbReference type="InterPro" id="IPR003340">
    <property type="entry name" value="B3_DNA-bd"/>
</dbReference>
<dbReference type="ExpressionAtlas" id="M8BGD9">
    <property type="expression patterns" value="baseline"/>
</dbReference>
<evidence type="ECO:0000256" key="1">
    <source>
        <dbReference type="ARBA" id="ARBA00004123"/>
    </source>
</evidence>
<proteinExistence type="predicted"/>
<dbReference type="SMART" id="SM01019">
    <property type="entry name" value="B3"/>
    <property type="match status" value="2"/>
</dbReference>
<organism evidence="7">
    <name type="scientific">Aegilops tauschii</name>
    <name type="common">Tausch's goatgrass</name>
    <name type="synonym">Aegilops squarrosa</name>
    <dbReference type="NCBI Taxonomy" id="37682"/>
    <lineage>
        <taxon>Eukaryota</taxon>
        <taxon>Viridiplantae</taxon>
        <taxon>Streptophyta</taxon>
        <taxon>Embryophyta</taxon>
        <taxon>Tracheophyta</taxon>
        <taxon>Spermatophyta</taxon>
        <taxon>Magnoliopsida</taxon>
        <taxon>Liliopsida</taxon>
        <taxon>Poales</taxon>
        <taxon>Poaceae</taxon>
        <taxon>BOP clade</taxon>
        <taxon>Pooideae</taxon>
        <taxon>Triticodae</taxon>
        <taxon>Triticeae</taxon>
        <taxon>Triticinae</taxon>
        <taxon>Aegilops</taxon>
    </lineage>
</organism>